<accession>A0A8J7RGU9</accession>
<dbReference type="PRINTS" id="PR00100">
    <property type="entry name" value="AOTCASE"/>
</dbReference>
<name>A0A8J7RGU9_9BACT</name>
<dbReference type="Proteomes" id="UP000673975">
    <property type="component" value="Unassembled WGS sequence"/>
</dbReference>
<proteinExistence type="inferred from homology"/>
<feature type="domain" description="Aspartate/ornithine carbamoyltransferase carbamoyl-P binding" evidence="4">
    <location>
        <begin position="7"/>
        <end position="166"/>
    </location>
</feature>
<evidence type="ECO:0000256" key="1">
    <source>
        <dbReference type="ARBA" id="ARBA00022679"/>
    </source>
</evidence>
<dbReference type="EC" id="2.1.3.9" evidence="5"/>
<dbReference type="PRINTS" id="PR00101">
    <property type="entry name" value="ATCASE"/>
</dbReference>
<reference evidence="5" key="1">
    <citation type="submission" date="2021-02" db="EMBL/GenBank/DDBJ databases">
        <title>Natronogracilivirga saccharolytica gen. nov. sp. nov. a new anaerobic, haloalkiliphilic carbohydrate-fermenting bacterium from soda lake and proposing of Cyclonatronumiaceae fam. nov. in the phylum Balneolaeota.</title>
        <authorList>
            <person name="Zhilina T.N."/>
            <person name="Sorokin D.Y."/>
            <person name="Zavarzina D.G."/>
            <person name="Toshchakov S.V."/>
            <person name="Kublanov I.V."/>
        </authorList>
    </citation>
    <scope>NUCLEOTIDE SEQUENCE</scope>
    <source>
        <strain evidence="5">Z-1702</strain>
    </source>
</reference>
<keyword evidence="1 2" id="KW-0808">Transferase</keyword>
<evidence type="ECO:0000313" key="5">
    <source>
        <dbReference type="EMBL" id="MBP3191635.1"/>
    </source>
</evidence>
<dbReference type="GO" id="GO:0019240">
    <property type="term" value="P:citrulline biosynthetic process"/>
    <property type="evidence" value="ECO:0007669"/>
    <property type="project" value="TreeGrafter"/>
</dbReference>
<dbReference type="GO" id="GO:0042450">
    <property type="term" value="P:L-arginine biosynthetic process via ornithine"/>
    <property type="evidence" value="ECO:0007669"/>
    <property type="project" value="TreeGrafter"/>
</dbReference>
<dbReference type="Pfam" id="PF00185">
    <property type="entry name" value="OTCace"/>
    <property type="match status" value="1"/>
</dbReference>
<keyword evidence="6" id="KW-1185">Reference proteome</keyword>
<dbReference type="GO" id="GO:0004585">
    <property type="term" value="F:ornithine carbamoyltransferase activity"/>
    <property type="evidence" value="ECO:0007669"/>
    <property type="project" value="TreeGrafter"/>
</dbReference>
<dbReference type="InterPro" id="IPR006130">
    <property type="entry name" value="Asp/Orn_carbamoylTrfase"/>
</dbReference>
<protein>
    <submittedName>
        <fullName evidence="5">N-acetylornithine carbamoyltransferase</fullName>
        <ecNumber evidence="5">2.1.3.9</ecNumber>
    </submittedName>
</protein>
<organism evidence="5 6">
    <name type="scientific">Natronogracilivirga saccharolytica</name>
    <dbReference type="NCBI Taxonomy" id="2812953"/>
    <lineage>
        <taxon>Bacteria</taxon>
        <taxon>Pseudomonadati</taxon>
        <taxon>Balneolota</taxon>
        <taxon>Balneolia</taxon>
        <taxon>Balneolales</taxon>
        <taxon>Cyclonatronaceae</taxon>
        <taxon>Natronogracilivirga</taxon>
    </lineage>
</organism>
<dbReference type="Gene3D" id="3.40.50.1370">
    <property type="entry name" value="Aspartate/ornithine carbamoyltransferase"/>
    <property type="match status" value="2"/>
</dbReference>
<gene>
    <name evidence="5" type="ORF">NATSA_03050</name>
</gene>
<evidence type="ECO:0000259" key="4">
    <source>
        <dbReference type="Pfam" id="PF02729"/>
    </source>
</evidence>
<evidence type="ECO:0000259" key="3">
    <source>
        <dbReference type="Pfam" id="PF00185"/>
    </source>
</evidence>
<comment type="similarity">
    <text evidence="2">Belongs to the aspartate/ornithine carbamoyltransferase superfamily.</text>
</comment>
<sequence>MTSDNNRNFIHLSDWDDDSISAILKKAGALKEQDFRDPVASGKVLGMIFFNPSLRTRISFETAAYHLGAGASIIQPGQGTWTFETRRGVIMDGSRTEHLKEAVQVISRYVDVIGVRAFAGMKNLDEDLEDRLMQEIVQYASVPVINMESAREHPCQALADGLTMMEHFQDNPAGRKFVLSWAPHPKPLPMAVPNSALEIAARLGMQVTLACPPEMKLDDRVLDPVGKHAEKHGNELRIEHDQQTAFKDADVVYGKSWAGPMVYTDPEKEQKLRTETYAGWTIDEALMSSTRAAAFMHCLPVRRNVVVTDGVLDGAGAVHIDQAENRMHAQKALLMKLWNLF</sequence>
<dbReference type="Pfam" id="PF02729">
    <property type="entry name" value="OTCace_N"/>
    <property type="match status" value="1"/>
</dbReference>
<dbReference type="GO" id="GO:0043857">
    <property type="term" value="F:N-acetylornithine carbamoyltransferase activity"/>
    <property type="evidence" value="ECO:0007669"/>
    <property type="project" value="UniProtKB-EC"/>
</dbReference>
<dbReference type="PANTHER" id="PTHR45753:SF3">
    <property type="entry name" value="ORNITHINE TRANSCARBAMYLASE, MITOCHONDRIAL"/>
    <property type="match status" value="1"/>
</dbReference>
<dbReference type="AlphaFoldDB" id="A0A8J7RGU9"/>
<dbReference type="RefSeq" id="WP_210510303.1">
    <property type="nucleotide sequence ID" value="NZ_JAFIDN010000002.1"/>
</dbReference>
<dbReference type="SUPFAM" id="SSF53671">
    <property type="entry name" value="Aspartate/ornithine carbamoyltransferase"/>
    <property type="match status" value="1"/>
</dbReference>
<dbReference type="GO" id="GO:0016597">
    <property type="term" value="F:amino acid binding"/>
    <property type="evidence" value="ECO:0007669"/>
    <property type="project" value="InterPro"/>
</dbReference>
<evidence type="ECO:0000256" key="2">
    <source>
        <dbReference type="RuleBase" id="RU003634"/>
    </source>
</evidence>
<dbReference type="InterPro" id="IPR006132">
    <property type="entry name" value="Asp/Orn_carbamoyltranf_P-bd"/>
</dbReference>
<feature type="domain" description="Aspartate/ornithine carbamoyltransferase Asp/Orn-binding" evidence="3">
    <location>
        <begin position="192"/>
        <end position="335"/>
    </location>
</feature>
<dbReference type="PANTHER" id="PTHR45753">
    <property type="entry name" value="ORNITHINE CARBAMOYLTRANSFERASE, MITOCHONDRIAL"/>
    <property type="match status" value="1"/>
</dbReference>
<dbReference type="InterPro" id="IPR036901">
    <property type="entry name" value="Asp/Orn_carbamoylTrfase_sf"/>
</dbReference>
<dbReference type="EMBL" id="JAFIDN010000002">
    <property type="protein sequence ID" value="MBP3191635.1"/>
    <property type="molecule type" value="Genomic_DNA"/>
</dbReference>
<dbReference type="InterPro" id="IPR006131">
    <property type="entry name" value="Asp_carbamoyltransf_Asp/Orn-bd"/>
</dbReference>
<dbReference type="NCBIfam" id="NF003384">
    <property type="entry name" value="PRK04523.1"/>
    <property type="match status" value="1"/>
</dbReference>
<comment type="caution">
    <text evidence="5">The sequence shown here is derived from an EMBL/GenBank/DDBJ whole genome shotgun (WGS) entry which is preliminary data.</text>
</comment>
<evidence type="ECO:0000313" key="6">
    <source>
        <dbReference type="Proteomes" id="UP000673975"/>
    </source>
</evidence>